<name>A0A5C6EFQ9_9BACT</name>
<feature type="transmembrane region" description="Helical" evidence="2">
    <location>
        <begin position="64"/>
        <end position="84"/>
    </location>
</feature>
<dbReference type="OrthoDB" id="220056at2"/>
<feature type="region of interest" description="Disordered" evidence="1">
    <location>
        <begin position="1014"/>
        <end position="1071"/>
    </location>
</feature>
<keyword evidence="4" id="KW-1185">Reference proteome</keyword>
<organism evidence="3 4">
    <name type="scientific">Rubripirellula tenax</name>
    <dbReference type="NCBI Taxonomy" id="2528015"/>
    <lineage>
        <taxon>Bacteria</taxon>
        <taxon>Pseudomonadati</taxon>
        <taxon>Planctomycetota</taxon>
        <taxon>Planctomycetia</taxon>
        <taxon>Pirellulales</taxon>
        <taxon>Pirellulaceae</taxon>
        <taxon>Rubripirellula</taxon>
    </lineage>
</organism>
<feature type="compositionally biased region" description="Low complexity" evidence="1">
    <location>
        <begin position="1058"/>
        <end position="1068"/>
    </location>
</feature>
<feature type="compositionally biased region" description="Basic and acidic residues" evidence="1">
    <location>
        <begin position="544"/>
        <end position="557"/>
    </location>
</feature>
<proteinExistence type="predicted"/>
<feature type="compositionally biased region" description="Gly residues" evidence="1">
    <location>
        <begin position="1018"/>
        <end position="1034"/>
    </location>
</feature>
<comment type="caution">
    <text evidence="3">The sequence shown here is derived from an EMBL/GenBank/DDBJ whole genome shotgun (WGS) entry which is preliminary data.</text>
</comment>
<dbReference type="AlphaFoldDB" id="A0A5C6EFQ9"/>
<dbReference type="Proteomes" id="UP000318288">
    <property type="component" value="Unassembled WGS sequence"/>
</dbReference>
<sequence length="1087" mass="118156">MSGALETDTGLRIPESLKQQLLAYRSRVWLIKSIEAIAIVVVGWAAAFLVVYCGDRFVDMPSSLRWTILALAIATVAILPWFAYRWVYCHRGLEPLARLLGTKLPAVGDQLLGVIELSRSGSEQARSPTLCQAAMRQVADDAAGRNFHDSTPNSHWRLAGMMAAVASSIALAVAVCYPAASSSALTRLTMPWKDTPRYTFTRIEKLPDEVIIAHGEPMTLPIRLSNESVWQPTTARLMIGAQPPLSADLVDDAYAFSIPPQIASQPMKVEIGDMDQTVTLAPTLRPELSGIAADVRLPDYLGQSDVRRIDSRSGSVSIVRGSHAVFTATANRDLVSGRVNEQPTTPEGQRLKTPSIDVASTPALRFQWKDQFGLSGREPFELLINAIDDEAPTLICDGLDRQSVVLDSELLKFKVQASDDFGIRSVGMSWRGFAGGAIAEPAKGERPLSAGNHDANEVEVIGTFSAKSLGIEPQPIELYVWTEDYLPGRQRVYSPPHIVYILTPDQHAIWMTEQLSKWHRQALDVRDRERQLYEKNKELRSRSAEELAGDDVRREVQRQASAEQSNGRRLERLGETGAELVRAASRNPEIGVGHLERWAEMLQVLDDLSNNRMPSVANLLSEAADAPTKIAAGPKPKGGPVAGQSRTSKPGVPAEPDKGTPPKLRSAPSLADMESSANSPDEGKVEPGPPKRPNSPSLRLPVTTVMGKAKKSGDARPNQQDAMTEAVEEQEDLLAEFDKLADELNAVLANLEGSTLVKRLKAASREQNLVAGRLTGQLQPAFGSSKTSVAAPVREVLAELKETELASVRTVSFIMDDMAAYFERRRFMHFKSVLDEMKSDDVIGGLRSLSNEVMSEQGISIAQCEYWSDTMDRWAENLVDPACSGQCPGGKSPESLPPSIVLEVLQILEAEIDLREETRVAQQAIDAVEPAEHKSAADGLSKTQAEINQRIVKVIFRIGELTDAKKHFGKELAMLDQVDRVMAEATQILKQPETGSPAIAAETEAIELLLRSKRINPKGGGGGGSSPGGGGGGNTTDSALALLGKGTNQKEVREDRGVTQTTGETGTVLPEEFRRGLDQYFNRLGGS</sequence>
<feature type="compositionally biased region" description="Low complexity" evidence="1">
    <location>
        <begin position="629"/>
        <end position="643"/>
    </location>
</feature>
<keyword evidence="2" id="KW-0472">Membrane</keyword>
<accession>A0A5C6EFQ9</accession>
<gene>
    <name evidence="3" type="ORF">Poly51_51040</name>
</gene>
<dbReference type="RefSeq" id="WP_146461012.1">
    <property type="nucleotide sequence ID" value="NZ_SJPW01000007.1"/>
</dbReference>
<keyword evidence="2" id="KW-0812">Transmembrane</keyword>
<protein>
    <submittedName>
        <fullName evidence="3">Uncharacterized protein</fullName>
    </submittedName>
</protein>
<feature type="transmembrane region" description="Helical" evidence="2">
    <location>
        <begin position="158"/>
        <end position="180"/>
    </location>
</feature>
<evidence type="ECO:0000313" key="3">
    <source>
        <dbReference type="EMBL" id="TWU47304.1"/>
    </source>
</evidence>
<feature type="compositionally biased region" description="Basic and acidic residues" evidence="1">
    <location>
        <begin position="1048"/>
        <end position="1057"/>
    </location>
</feature>
<evidence type="ECO:0000313" key="4">
    <source>
        <dbReference type="Proteomes" id="UP000318288"/>
    </source>
</evidence>
<feature type="region of interest" description="Disordered" evidence="1">
    <location>
        <begin position="544"/>
        <end position="571"/>
    </location>
</feature>
<keyword evidence="2" id="KW-1133">Transmembrane helix</keyword>
<dbReference type="EMBL" id="SJPW01000007">
    <property type="protein sequence ID" value="TWU47304.1"/>
    <property type="molecule type" value="Genomic_DNA"/>
</dbReference>
<feature type="transmembrane region" description="Helical" evidence="2">
    <location>
        <begin position="28"/>
        <end position="52"/>
    </location>
</feature>
<evidence type="ECO:0000256" key="1">
    <source>
        <dbReference type="SAM" id="MobiDB-lite"/>
    </source>
</evidence>
<feature type="region of interest" description="Disordered" evidence="1">
    <location>
        <begin position="629"/>
        <end position="701"/>
    </location>
</feature>
<reference evidence="3 4" key="1">
    <citation type="submission" date="2019-02" db="EMBL/GenBank/DDBJ databases">
        <title>Deep-cultivation of Planctomycetes and their phenomic and genomic characterization uncovers novel biology.</title>
        <authorList>
            <person name="Wiegand S."/>
            <person name="Jogler M."/>
            <person name="Boedeker C."/>
            <person name="Pinto D."/>
            <person name="Vollmers J."/>
            <person name="Rivas-Marin E."/>
            <person name="Kohn T."/>
            <person name="Peeters S.H."/>
            <person name="Heuer A."/>
            <person name="Rast P."/>
            <person name="Oberbeckmann S."/>
            <person name="Bunk B."/>
            <person name="Jeske O."/>
            <person name="Meyerdierks A."/>
            <person name="Storesund J.E."/>
            <person name="Kallscheuer N."/>
            <person name="Luecker S."/>
            <person name="Lage O.M."/>
            <person name="Pohl T."/>
            <person name="Merkel B.J."/>
            <person name="Hornburger P."/>
            <person name="Mueller R.-W."/>
            <person name="Bruemmer F."/>
            <person name="Labrenz M."/>
            <person name="Spormann A.M."/>
            <person name="Op Den Camp H."/>
            <person name="Overmann J."/>
            <person name="Amann R."/>
            <person name="Jetten M.S.M."/>
            <person name="Mascher T."/>
            <person name="Medema M.H."/>
            <person name="Devos D.P."/>
            <person name="Kaster A.-K."/>
            <person name="Ovreas L."/>
            <person name="Rohde M."/>
            <person name="Galperin M.Y."/>
            <person name="Jogler C."/>
        </authorList>
    </citation>
    <scope>NUCLEOTIDE SEQUENCE [LARGE SCALE GENOMIC DNA]</scope>
    <source>
        <strain evidence="3 4">Poly51</strain>
    </source>
</reference>
<evidence type="ECO:0000256" key="2">
    <source>
        <dbReference type="SAM" id="Phobius"/>
    </source>
</evidence>
<feature type="region of interest" description="Disordered" evidence="1">
    <location>
        <begin position="708"/>
        <end position="727"/>
    </location>
</feature>